<keyword evidence="3" id="KW-1185">Reference proteome</keyword>
<gene>
    <name evidence="2" type="ORF">SMD44_08011</name>
</gene>
<sequence length="138" mass="14236">MVEVDGRGVRFARVVLAGAVQLEDDAGVVDDDGTARGGPLRVERDERAARLEDAEESDDHLGRAAEGDADDLFGGEAALDEVVRQLAGEFRCLTVRQGAVLVDDGDGVGPGQGLLAEHLHDGGADPVGVGVVPLGQGR</sequence>
<dbReference type="EMBL" id="CP021748">
    <property type="protein sequence ID" value="ARX88524.1"/>
    <property type="molecule type" value="Genomic_DNA"/>
</dbReference>
<evidence type="ECO:0000313" key="2">
    <source>
        <dbReference type="EMBL" id="ARX88524.1"/>
    </source>
</evidence>
<dbReference type="KEGG" id="salf:SMD44_08011"/>
<evidence type="ECO:0000313" key="3">
    <source>
        <dbReference type="Proteomes" id="UP000195880"/>
    </source>
</evidence>
<dbReference type="AlphaFoldDB" id="A0A1Z1WQ27"/>
<protein>
    <submittedName>
        <fullName evidence="2">Uncharacterized protein</fullName>
    </submittedName>
</protein>
<proteinExistence type="predicted"/>
<feature type="compositionally biased region" description="Basic and acidic residues" evidence="1">
    <location>
        <begin position="41"/>
        <end position="52"/>
    </location>
</feature>
<name>A0A1Z1WQ27_9ACTN</name>
<evidence type="ECO:0000256" key="1">
    <source>
        <dbReference type="SAM" id="MobiDB-lite"/>
    </source>
</evidence>
<organism evidence="2 3">
    <name type="scientific">Streptomyces alboflavus</name>
    <dbReference type="NCBI Taxonomy" id="67267"/>
    <lineage>
        <taxon>Bacteria</taxon>
        <taxon>Bacillati</taxon>
        <taxon>Actinomycetota</taxon>
        <taxon>Actinomycetes</taxon>
        <taxon>Kitasatosporales</taxon>
        <taxon>Streptomycetaceae</taxon>
        <taxon>Streptomyces</taxon>
    </lineage>
</organism>
<dbReference type="AntiFam" id="ANF00178">
    <property type="entry name" value="Shadow ORF (opposite dhbF)"/>
</dbReference>
<accession>A0A1Z1WQ27</accession>
<dbReference type="Proteomes" id="UP000195880">
    <property type="component" value="Chromosome"/>
</dbReference>
<reference evidence="2 3" key="1">
    <citation type="submission" date="2017-05" db="EMBL/GenBank/DDBJ databases">
        <title>Streptomyces alboflavus Genome sequencing and assembly.</title>
        <authorList>
            <person name="Wang Y."/>
            <person name="Du B."/>
            <person name="Ding Y."/>
            <person name="Liu H."/>
            <person name="Hou Q."/>
            <person name="Liu K."/>
            <person name="Wang C."/>
            <person name="Yao L."/>
        </authorList>
    </citation>
    <scope>NUCLEOTIDE SEQUENCE [LARGE SCALE GENOMIC DNA]</scope>
    <source>
        <strain evidence="2 3">MDJK44</strain>
    </source>
</reference>
<feature type="region of interest" description="Disordered" evidence="1">
    <location>
        <begin position="26"/>
        <end position="67"/>
    </location>
</feature>